<evidence type="ECO:0000256" key="1">
    <source>
        <dbReference type="ARBA" id="ARBA00009913"/>
    </source>
</evidence>
<evidence type="ECO:0000256" key="4">
    <source>
        <dbReference type="ARBA" id="ARBA00023172"/>
    </source>
</evidence>
<dbReference type="SUPFAM" id="SSF53041">
    <property type="entry name" value="Resolvase-like"/>
    <property type="match status" value="1"/>
</dbReference>
<dbReference type="InterPro" id="IPR006118">
    <property type="entry name" value="Recombinase_CS"/>
</dbReference>
<dbReference type="InterPro" id="IPR006119">
    <property type="entry name" value="Resolv_N"/>
</dbReference>
<dbReference type="GO" id="GO:0015074">
    <property type="term" value="P:DNA integration"/>
    <property type="evidence" value="ECO:0007669"/>
    <property type="project" value="UniProtKB-KW"/>
</dbReference>
<dbReference type="CDD" id="cd03768">
    <property type="entry name" value="SR_ResInv"/>
    <property type="match status" value="1"/>
</dbReference>
<dbReference type="PROSITE" id="PS51736">
    <property type="entry name" value="RECOMBINASES_3"/>
    <property type="match status" value="1"/>
</dbReference>
<reference evidence="9" key="1">
    <citation type="submission" date="2019-02" db="EMBL/GenBank/DDBJ databases">
        <title>Structural and Functional analysis of Lanthipeptide from Bacillus thuringiensis serovar andalousiensis B23193.</title>
        <authorList>
            <person name="Andreeva J.V."/>
            <person name="Grigoreva A."/>
        </authorList>
    </citation>
    <scope>NUCLEOTIDE SEQUENCE [LARGE SCALE GENOMIC DNA]</scope>
    <source>
        <strain evidence="9">B23193</strain>
    </source>
</reference>
<accession>A0A6H0TPD9</accession>
<dbReference type="PROSITE" id="PS00398">
    <property type="entry name" value="RECOMBINASES_2"/>
    <property type="match status" value="1"/>
</dbReference>
<dbReference type="RefSeq" id="WP_172555910.1">
    <property type="nucleotide sequence ID" value="NZ_CP035727.2"/>
</dbReference>
<dbReference type="PANTHER" id="PTHR30461:SF26">
    <property type="entry name" value="RESOLVASE HOMOLOG YNEB"/>
    <property type="match status" value="1"/>
</dbReference>
<dbReference type="Gene3D" id="1.10.10.60">
    <property type="entry name" value="Homeodomain-like"/>
    <property type="match status" value="1"/>
</dbReference>
<protein>
    <submittedName>
        <fullName evidence="8">Recombinase family protein</fullName>
    </submittedName>
</protein>
<dbReference type="Gene3D" id="3.40.50.1390">
    <property type="entry name" value="Resolvase, N-terminal catalytic domain"/>
    <property type="match status" value="1"/>
</dbReference>
<feature type="active site" description="O-(5'-phospho-DNA)-serine intermediate" evidence="5 6">
    <location>
        <position position="9"/>
    </location>
</feature>
<evidence type="ECO:0000313" key="9">
    <source>
        <dbReference type="Proteomes" id="UP000501374"/>
    </source>
</evidence>
<gene>
    <name evidence="8" type="ORF">EVG22_30910</name>
</gene>
<keyword evidence="2" id="KW-0229">DNA integration</keyword>
<dbReference type="PANTHER" id="PTHR30461">
    <property type="entry name" value="DNA-INVERTASE FROM LAMBDOID PROPHAGE"/>
    <property type="match status" value="1"/>
</dbReference>
<dbReference type="GO" id="GO:0003677">
    <property type="term" value="F:DNA binding"/>
    <property type="evidence" value="ECO:0007669"/>
    <property type="project" value="UniProtKB-KW"/>
</dbReference>
<proteinExistence type="inferred from homology"/>
<dbReference type="Pfam" id="PF02796">
    <property type="entry name" value="HTH_7"/>
    <property type="match status" value="1"/>
</dbReference>
<name>A0A6H0TPD9_BACTU</name>
<dbReference type="AlphaFoldDB" id="A0A6H0TPD9"/>
<feature type="domain" description="Resolvase/invertase-type recombinase catalytic" evidence="7">
    <location>
        <begin position="1"/>
        <end position="143"/>
    </location>
</feature>
<dbReference type="EMBL" id="CP035727">
    <property type="protein sequence ID" value="QIW22413.1"/>
    <property type="molecule type" value="Genomic_DNA"/>
</dbReference>
<dbReference type="GO" id="GO:0000150">
    <property type="term" value="F:DNA strand exchange activity"/>
    <property type="evidence" value="ECO:0007669"/>
    <property type="project" value="InterPro"/>
</dbReference>
<dbReference type="SMART" id="SM00857">
    <property type="entry name" value="Resolvase"/>
    <property type="match status" value="1"/>
</dbReference>
<dbReference type="Pfam" id="PF00239">
    <property type="entry name" value="Resolvase"/>
    <property type="match status" value="1"/>
</dbReference>
<dbReference type="InterPro" id="IPR006120">
    <property type="entry name" value="Resolvase_HTH_dom"/>
</dbReference>
<comment type="similarity">
    <text evidence="1">Belongs to the site-specific recombinase resolvase family.</text>
</comment>
<evidence type="ECO:0000256" key="3">
    <source>
        <dbReference type="ARBA" id="ARBA00023125"/>
    </source>
</evidence>
<keyword evidence="3" id="KW-0238">DNA-binding</keyword>
<evidence type="ECO:0000256" key="6">
    <source>
        <dbReference type="PROSITE-ProRule" id="PRU10137"/>
    </source>
</evidence>
<dbReference type="InterPro" id="IPR036162">
    <property type="entry name" value="Resolvase-like_N_sf"/>
</dbReference>
<keyword evidence="4" id="KW-0233">DNA recombination</keyword>
<evidence type="ECO:0000259" key="7">
    <source>
        <dbReference type="PROSITE" id="PS51736"/>
    </source>
</evidence>
<evidence type="ECO:0000313" key="8">
    <source>
        <dbReference type="EMBL" id="QIW22413.1"/>
    </source>
</evidence>
<dbReference type="InterPro" id="IPR050639">
    <property type="entry name" value="SSR_resolvase"/>
</dbReference>
<dbReference type="Proteomes" id="UP000501374">
    <property type="component" value="Chromosome"/>
</dbReference>
<evidence type="ECO:0000256" key="2">
    <source>
        <dbReference type="ARBA" id="ARBA00022908"/>
    </source>
</evidence>
<dbReference type="PROSITE" id="PS00397">
    <property type="entry name" value="RECOMBINASES_1"/>
    <property type="match status" value="1"/>
</dbReference>
<evidence type="ECO:0000256" key="5">
    <source>
        <dbReference type="PIRSR" id="PIRSR606118-50"/>
    </source>
</evidence>
<sequence>MKIAYARVSTLEQNLDRQLQTLKEFGAEKIFTEQKSGASVHNREAFQEALQFVRSGDTFMVEAIDRLGRNYDEIIQTVNYLKNKEVKLIITSLPIMAEAIGNPLLDKFIKDLIIQILAMIAEQERTETKRRQSQGISIAKQKGIYKGRPTIYSPTAKDPQKRLVYNRVVEMLKNDEAISHIAKENGVTRQTVYRIKHAMSN</sequence>
<organism evidence="8 9">
    <name type="scientific">Bacillus thuringiensis serovar andalousiensis</name>
    <dbReference type="NCBI Taxonomy" id="257985"/>
    <lineage>
        <taxon>Bacteria</taxon>
        <taxon>Bacillati</taxon>
        <taxon>Bacillota</taxon>
        <taxon>Bacilli</taxon>
        <taxon>Bacillales</taxon>
        <taxon>Bacillaceae</taxon>
        <taxon>Bacillus</taxon>
        <taxon>Bacillus cereus group</taxon>
    </lineage>
</organism>